<evidence type="ECO:0000256" key="1">
    <source>
        <dbReference type="SAM" id="MobiDB-lite"/>
    </source>
</evidence>
<reference evidence="2 3" key="1">
    <citation type="journal article" date="2019" name="Commun. Biol.">
        <title>The bagworm genome reveals a unique fibroin gene that provides high tensile strength.</title>
        <authorList>
            <person name="Kono N."/>
            <person name="Nakamura H."/>
            <person name="Ohtoshi R."/>
            <person name="Tomita M."/>
            <person name="Numata K."/>
            <person name="Arakawa K."/>
        </authorList>
    </citation>
    <scope>NUCLEOTIDE SEQUENCE [LARGE SCALE GENOMIC DNA]</scope>
</reference>
<feature type="compositionally biased region" description="Polar residues" evidence="1">
    <location>
        <begin position="38"/>
        <end position="48"/>
    </location>
</feature>
<sequence>MRGGRKQNDACASGRRRRCQGLRVRRQRPARRRETTQLRELSQASESSDSTRTDTLRKKVEIKISAAATAVSASRTSSGNGRAEIRRRVRRRHHRSRARRHRAAATGPWWSGRPGDATRVSGSAISGGGDGRAGGASRGQGIRYGLHATRSAAIDELRSKCSLEEGHLALSASTEQESRRRSANGGVLAE</sequence>
<keyword evidence="3" id="KW-1185">Reference proteome</keyword>
<feature type="compositionally biased region" description="Basic residues" evidence="1">
    <location>
        <begin position="85"/>
        <end position="103"/>
    </location>
</feature>
<dbReference type="EMBL" id="BGZK01000002">
    <property type="protein sequence ID" value="GBO99007.1"/>
    <property type="molecule type" value="Genomic_DNA"/>
</dbReference>
<name>A0A4C1SCU2_EUMVA</name>
<comment type="caution">
    <text evidence="2">The sequence shown here is derived from an EMBL/GenBank/DDBJ whole genome shotgun (WGS) entry which is preliminary data.</text>
</comment>
<feature type="compositionally biased region" description="Low complexity" evidence="1">
    <location>
        <begin position="65"/>
        <end position="78"/>
    </location>
</feature>
<dbReference type="Proteomes" id="UP000299102">
    <property type="component" value="Unassembled WGS sequence"/>
</dbReference>
<evidence type="ECO:0000313" key="3">
    <source>
        <dbReference type="Proteomes" id="UP000299102"/>
    </source>
</evidence>
<organism evidence="2 3">
    <name type="scientific">Eumeta variegata</name>
    <name type="common">Bagworm moth</name>
    <name type="synonym">Eumeta japonica</name>
    <dbReference type="NCBI Taxonomy" id="151549"/>
    <lineage>
        <taxon>Eukaryota</taxon>
        <taxon>Metazoa</taxon>
        <taxon>Ecdysozoa</taxon>
        <taxon>Arthropoda</taxon>
        <taxon>Hexapoda</taxon>
        <taxon>Insecta</taxon>
        <taxon>Pterygota</taxon>
        <taxon>Neoptera</taxon>
        <taxon>Endopterygota</taxon>
        <taxon>Lepidoptera</taxon>
        <taxon>Glossata</taxon>
        <taxon>Ditrysia</taxon>
        <taxon>Tineoidea</taxon>
        <taxon>Psychidae</taxon>
        <taxon>Oiketicinae</taxon>
        <taxon>Eumeta</taxon>
    </lineage>
</organism>
<protein>
    <submittedName>
        <fullName evidence="2">Uncharacterized protein</fullName>
    </submittedName>
</protein>
<evidence type="ECO:0000313" key="2">
    <source>
        <dbReference type="EMBL" id="GBO99007.1"/>
    </source>
</evidence>
<feature type="region of interest" description="Disordered" evidence="1">
    <location>
        <begin position="169"/>
        <end position="190"/>
    </location>
</feature>
<accession>A0A4C1SCU2</accession>
<dbReference type="AlphaFoldDB" id="A0A4C1SCU2"/>
<feature type="compositionally biased region" description="Basic and acidic residues" evidence="1">
    <location>
        <begin position="49"/>
        <end position="62"/>
    </location>
</feature>
<feature type="region of interest" description="Disordered" evidence="1">
    <location>
        <begin position="1"/>
        <end position="116"/>
    </location>
</feature>
<proteinExistence type="predicted"/>
<feature type="compositionally biased region" description="Basic residues" evidence="1">
    <location>
        <begin position="14"/>
        <end position="31"/>
    </location>
</feature>
<gene>
    <name evidence="2" type="ORF">EVAR_379_1</name>
</gene>